<evidence type="ECO:0000256" key="4">
    <source>
        <dbReference type="ARBA" id="ARBA00023125"/>
    </source>
</evidence>
<evidence type="ECO:0000256" key="6">
    <source>
        <dbReference type="RuleBase" id="RU365089"/>
    </source>
</evidence>
<evidence type="ECO:0000256" key="1">
    <source>
        <dbReference type="ARBA" id="ARBA00002190"/>
    </source>
</evidence>
<evidence type="ECO:0000313" key="7">
    <source>
        <dbReference type="EMBL" id="SDB00123.1"/>
    </source>
</evidence>
<organism evidence="7 8">
    <name type="scientific">Mesorhizobium qingshengii</name>
    <dbReference type="NCBI Taxonomy" id="1165689"/>
    <lineage>
        <taxon>Bacteria</taxon>
        <taxon>Pseudomonadati</taxon>
        <taxon>Pseudomonadota</taxon>
        <taxon>Alphaproteobacteria</taxon>
        <taxon>Hyphomicrobiales</taxon>
        <taxon>Phyllobacteriaceae</taxon>
        <taxon>Mesorhizobium</taxon>
    </lineage>
</organism>
<dbReference type="InterPro" id="IPR001207">
    <property type="entry name" value="Transposase_mutator"/>
</dbReference>
<reference evidence="7 8" key="1">
    <citation type="submission" date="2016-10" db="EMBL/GenBank/DDBJ databases">
        <authorList>
            <person name="de Groot N.N."/>
        </authorList>
    </citation>
    <scope>NUCLEOTIDE SEQUENCE [LARGE SCALE GENOMIC DNA]</scope>
    <source>
        <strain evidence="7 8">CGMCC 1.12097</strain>
    </source>
</reference>
<proteinExistence type="inferred from homology"/>
<dbReference type="Proteomes" id="UP000198588">
    <property type="component" value="Unassembled WGS sequence"/>
</dbReference>
<comment type="similarity">
    <text evidence="2 6">Belongs to the transposase mutator family.</text>
</comment>
<keyword evidence="6" id="KW-0814">Transposable element</keyword>
<evidence type="ECO:0000256" key="3">
    <source>
        <dbReference type="ARBA" id="ARBA00022578"/>
    </source>
</evidence>
<comment type="function">
    <text evidence="1 6">Required for the transposition of the insertion element.</text>
</comment>
<sequence>MQCDNFVCWKDRKGLATALKDIYRAVDADAAEKALTVFEAGPWGQRYPAIGQSWGRAWGEVIPFFAFPDEVRRIVYTTDEIDKRFLSGRGILQRRGRPRGEARRTG</sequence>
<evidence type="ECO:0000256" key="5">
    <source>
        <dbReference type="ARBA" id="ARBA00023172"/>
    </source>
</evidence>
<dbReference type="GO" id="GO:0006313">
    <property type="term" value="P:DNA transposition"/>
    <property type="evidence" value="ECO:0007669"/>
    <property type="project" value="UniProtKB-UniRule"/>
</dbReference>
<dbReference type="Pfam" id="PF00872">
    <property type="entry name" value="Transposase_mut"/>
    <property type="match status" value="1"/>
</dbReference>
<accession>A0A1G6A0P6</accession>
<name>A0A1G6A0P6_9HYPH</name>
<keyword evidence="5 6" id="KW-0233">DNA recombination</keyword>
<dbReference type="GO" id="GO:0004803">
    <property type="term" value="F:transposase activity"/>
    <property type="evidence" value="ECO:0007669"/>
    <property type="project" value="UniProtKB-UniRule"/>
</dbReference>
<keyword evidence="4 6" id="KW-0238">DNA-binding</keyword>
<keyword evidence="3 6" id="KW-0815">Transposition</keyword>
<dbReference type="PANTHER" id="PTHR33217">
    <property type="entry name" value="TRANSPOSASE FOR INSERTION SEQUENCE ELEMENT IS1081"/>
    <property type="match status" value="1"/>
</dbReference>
<gene>
    <name evidence="7" type="ORF">SAMN02927914_06888</name>
</gene>
<dbReference type="AlphaFoldDB" id="A0A1G6A0P6"/>
<dbReference type="PANTHER" id="PTHR33217:SF5">
    <property type="entry name" value="MUTATOR FAMILY TRANSPOSASE"/>
    <property type="match status" value="1"/>
</dbReference>
<evidence type="ECO:0000256" key="2">
    <source>
        <dbReference type="ARBA" id="ARBA00010961"/>
    </source>
</evidence>
<evidence type="ECO:0000313" key="8">
    <source>
        <dbReference type="Proteomes" id="UP000198588"/>
    </source>
</evidence>
<dbReference type="STRING" id="1165689.SAMN02927914_06888"/>
<dbReference type="GO" id="GO:0003677">
    <property type="term" value="F:DNA binding"/>
    <property type="evidence" value="ECO:0007669"/>
    <property type="project" value="UniProtKB-UniRule"/>
</dbReference>
<dbReference type="EMBL" id="FMXM01000115">
    <property type="protein sequence ID" value="SDB00123.1"/>
    <property type="molecule type" value="Genomic_DNA"/>
</dbReference>
<protein>
    <recommendedName>
        <fullName evidence="6">Mutator family transposase</fullName>
    </recommendedName>
</protein>